<feature type="region of interest" description="Disordered" evidence="1">
    <location>
        <begin position="381"/>
        <end position="435"/>
    </location>
</feature>
<evidence type="ECO:0000313" key="4">
    <source>
        <dbReference type="Proteomes" id="UP001054252"/>
    </source>
</evidence>
<feature type="compositionally biased region" description="Basic and acidic residues" evidence="1">
    <location>
        <begin position="403"/>
        <end position="414"/>
    </location>
</feature>
<dbReference type="AlphaFoldDB" id="A0AAV5KIR2"/>
<keyword evidence="4" id="KW-1185">Reference proteome</keyword>
<protein>
    <recommendedName>
        <fullName evidence="2">PORR domain-containing protein</fullName>
    </recommendedName>
</protein>
<comment type="caution">
    <text evidence="3">The sequence shown here is derived from an EMBL/GenBank/DDBJ whole genome shotgun (WGS) entry which is preliminary data.</text>
</comment>
<evidence type="ECO:0000256" key="1">
    <source>
        <dbReference type="SAM" id="MobiDB-lite"/>
    </source>
</evidence>
<dbReference type="PANTHER" id="PTHR31476:SF19">
    <property type="entry name" value="UBIQUITIN CARBOXYL-TERMINAL HYDROLASE FAMILY PROTEIN"/>
    <property type="match status" value="1"/>
</dbReference>
<evidence type="ECO:0000259" key="2">
    <source>
        <dbReference type="Pfam" id="PF11955"/>
    </source>
</evidence>
<dbReference type="GO" id="GO:0003723">
    <property type="term" value="F:RNA binding"/>
    <property type="evidence" value="ECO:0007669"/>
    <property type="project" value="InterPro"/>
</dbReference>
<organism evidence="3 4">
    <name type="scientific">Rubroshorea leprosula</name>
    <dbReference type="NCBI Taxonomy" id="152421"/>
    <lineage>
        <taxon>Eukaryota</taxon>
        <taxon>Viridiplantae</taxon>
        <taxon>Streptophyta</taxon>
        <taxon>Embryophyta</taxon>
        <taxon>Tracheophyta</taxon>
        <taxon>Spermatophyta</taxon>
        <taxon>Magnoliopsida</taxon>
        <taxon>eudicotyledons</taxon>
        <taxon>Gunneridae</taxon>
        <taxon>Pentapetalae</taxon>
        <taxon>rosids</taxon>
        <taxon>malvids</taxon>
        <taxon>Malvales</taxon>
        <taxon>Dipterocarpaceae</taxon>
        <taxon>Rubroshorea</taxon>
    </lineage>
</organism>
<name>A0AAV5KIR2_9ROSI</name>
<dbReference type="Proteomes" id="UP001054252">
    <property type="component" value="Unassembled WGS sequence"/>
</dbReference>
<dbReference type="Pfam" id="PF11955">
    <property type="entry name" value="PORR"/>
    <property type="match status" value="1"/>
</dbReference>
<gene>
    <name evidence="3" type="ORF">SLEP1_g34039</name>
</gene>
<proteinExistence type="predicted"/>
<dbReference type="InterPro" id="IPR021099">
    <property type="entry name" value="PORR_domain"/>
</dbReference>
<feature type="domain" description="PORR" evidence="2">
    <location>
        <begin position="31"/>
        <end position="375"/>
    </location>
</feature>
<accession>A0AAV5KIR2</accession>
<feature type="compositionally biased region" description="Basic and acidic residues" evidence="1">
    <location>
        <begin position="426"/>
        <end position="435"/>
    </location>
</feature>
<sequence length="435" mass="49962">MMFLLAMLLRSRLSHRLNQSRSFVDAKVKWVRDPYLDHAVEREKDLKQILSLKNQIVSSPSKSLPVASISPLKAHLNLPTTASKLFQKFPSFFSQFQPSPSLPLHVKLTPQAMTLHKEELAIHSSASHRTDAVKRLAKFLMLTRATRLPLHIIDRFKFDLGLPHNYVAFLLSDYPDYFQICESEDLFGEKGSLVLELVSWRNEFAVSEMEWRNGGGVTAPHLGPALTGGLGMEKGMPIRFSMQLPRGFDLEKKVQNWVQEWQNLPYISPYENAFHLGPSSDQAEKWTVAVLHELMWLLVSKKTERENLFCLGEYLGFGDRFKKALRHHPGIFYISNKIRTQTVVLREAYRKDFLVEKHPLMGMRYRYIHLINKSEKWRNHGSALASRSKRQTMPSAGKRKAKKGSDKSMEERESSGSLNLEVENDAADKAIEMEI</sequence>
<dbReference type="InterPro" id="IPR045040">
    <property type="entry name" value="PORR_fam"/>
</dbReference>
<evidence type="ECO:0000313" key="3">
    <source>
        <dbReference type="EMBL" id="GKV24425.1"/>
    </source>
</evidence>
<reference evidence="3 4" key="1">
    <citation type="journal article" date="2021" name="Commun. Biol.">
        <title>The genome of Shorea leprosula (Dipterocarpaceae) highlights the ecological relevance of drought in aseasonal tropical rainforests.</title>
        <authorList>
            <person name="Ng K.K.S."/>
            <person name="Kobayashi M.J."/>
            <person name="Fawcett J.A."/>
            <person name="Hatakeyama M."/>
            <person name="Paape T."/>
            <person name="Ng C.H."/>
            <person name="Ang C.C."/>
            <person name="Tnah L.H."/>
            <person name="Lee C.T."/>
            <person name="Nishiyama T."/>
            <person name="Sese J."/>
            <person name="O'Brien M.J."/>
            <person name="Copetti D."/>
            <person name="Mohd Noor M.I."/>
            <person name="Ong R.C."/>
            <person name="Putra M."/>
            <person name="Sireger I.Z."/>
            <person name="Indrioko S."/>
            <person name="Kosugi Y."/>
            <person name="Izuno A."/>
            <person name="Isagi Y."/>
            <person name="Lee S.L."/>
            <person name="Shimizu K.K."/>
        </authorList>
    </citation>
    <scope>NUCLEOTIDE SEQUENCE [LARGE SCALE GENOMIC DNA]</scope>
    <source>
        <strain evidence="3">214</strain>
    </source>
</reference>
<dbReference type="EMBL" id="BPVZ01000065">
    <property type="protein sequence ID" value="GKV24425.1"/>
    <property type="molecule type" value="Genomic_DNA"/>
</dbReference>
<dbReference type="PANTHER" id="PTHR31476">
    <property type="entry name" value="PROTEIN WHAT'S THIS FACTOR 1 HOMOLOG, CHLOROPLASTIC"/>
    <property type="match status" value="1"/>
</dbReference>